<gene>
    <name evidence="1" type="ORF">RchiOBHm_Chr5g0021161</name>
</gene>
<sequence>MTLKRAYAWSPLPLSPVLKKGLLIQYPCFAVTGTKIYYTVGETPAENPVPNAMVLCFDVSDPNKEWRQIPALFWLKLYPPDAESPCPCISYDGKL</sequence>
<name>A0A2P6Q7H8_ROSCH</name>
<reference evidence="1 2" key="1">
    <citation type="journal article" date="2018" name="Nat. Genet.">
        <title>The Rosa genome provides new insights in the design of modern roses.</title>
        <authorList>
            <person name="Bendahmane M."/>
        </authorList>
    </citation>
    <scope>NUCLEOTIDE SEQUENCE [LARGE SCALE GENOMIC DNA]</scope>
    <source>
        <strain evidence="2">cv. Old Blush</strain>
    </source>
</reference>
<organism evidence="1 2">
    <name type="scientific">Rosa chinensis</name>
    <name type="common">China rose</name>
    <dbReference type="NCBI Taxonomy" id="74649"/>
    <lineage>
        <taxon>Eukaryota</taxon>
        <taxon>Viridiplantae</taxon>
        <taxon>Streptophyta</taxon>
        <taxon>Embryophyta</taxon>
        <taxon>Tracheophyta</taxon>
        <taxon>Spermatophyta</taxon>
        <taxon>Magnoliopsida</taxon>
        <taxon>eudicotyledons</taxon>
        <taxon>Gunneridae</taxon>
        <taxon>Pentapetalae</taxon>
        <taxon>rosids</taxon>
        <taxon>fabids</taxon>
        <taxon>Rosales</taxon>
        <taxon>Rosaceae</taxon>
        <taxon>Rosoideae</taxon>
        <taxon>Rosoideae incertae sedis</taxon>
        <taxon>Rosa</taxon>
    </lineage>
</organism>
<dbReference type="EMBL" id="PDCK01000043">
    <property type="protein sequence ID" value="PRQ30122.1"/>
    <property type="molecule type" value="Genomic_DNA"/>
</dbReference>
<evidence type="ECO:0000313" key="2">
    <source>
        <dbReference type="Proteomes" id="UP000238479"/>
    </source>
</evidence>
<evidence type="ECO:0000313" key="1">
    <source>
        <dbReference type="EMBL" id="PRQ30122.1"/>
    </source>
</evidence>
<dbReference type="Proteomes" id="UP000238479">
    <property type="component" value="Chromosome 5"/>
</dbReference>
<comment type="caution">
    <text evidence="1">The sequence shown here is derived from an EMBL/GenBank/DDBJ whole genome shotgun (WGS) entry which is preliminary data.</text>
</comment>
<accession>A0A2P6Q7H8</accession>
<dbReference type="AlphaFoldDB" id="A0A2P6Q7H8"/>
<dbReference type="Gramene" id="PRQ30122">
    <property type="protein sequence ID" value="PRQ30122"/>
    <property type="gene ID" value="RchiOBHm_Chr5g0021161"/>
</dbReference>
<protein>
    <submittedName>
        <fullName evidence="1">Uncharacterized protein</fullName>
    </submittedName>
</protein>
<keyword evidence="2" id="KW-1185">Reference proteome</keyword>
<proteinExistence type="predicted"/>